<dbReference type="AlphaFoldDB" id="A0AAW8R2M5"/>
<dbReference type="InterPro" id="IPR012899">
    <property type="entry name" value="LTXXQ"/>
</dbReference>
<dbReference type="PANTHER" id="PTHR38102">
    <property type="entry name" value="PERIPLASMIC CHAPERONE SPY"/>
    <property type="match status" value="1"/>
</dbReference>
<dbReference type="Gene3D" id="1.20.120.1490">
    <property type="match status" value="2"/>
</dbReference>
<gene>
    <name evidence="7" type="ORF">RM544_07365</name>
</gene>
<dbReference type="Proteomes" id="UP001249020">
    <property type="component" value="Unassembled WGS sequence"/>
</dbReference>
<accession>A0AAW8R2M5</accession>
<evidence type="ECO:0000256" key="2">
    <source>
        <dbReference type="ARBA" id="ARBA00008441"/>
    </source>
</evidence>
<comment type="caution">
    <text evidence="7">The sequence shown here is derived from an EMBL/GenBank/DDBJ whole genome shotgun (WGS) entry which is preliminary data.</text>
</comment>
<dbReference type="PANTHER" id="PTHR38102:SF1">
    <property type="entry name" value="PERIPLASMIC CHAPERONE SPY"/>
    <property type="match status" value="1"/>
</dbReference>
<evidence type="ECO:0000256" key="3">
    <source>
        <dbReference type="ARBA" id="ARBA00022729"/>
    </source>
</evidence>
<evidence type="ECO:0000256" key="6">
    <source>
        <dbReference type="SAM" id="SignalP"/>
    </source>
</evidence>
<dbReference type="EMBL" id="JAVRIE010000002">
    <property type="protein sequence ID" value="MDT0582353.1"/>
    <property type="molecule type" value="Genomic_DNA"/>
</dbReference>
<evidence type="ECO:0000256" key="5">
    <source>
        <dbReference type="SAM" id="MobiDB-lite"/>
    </source>
</evidence>
<dbReference type="RefSeq" id="WP_311361117.1">
    <property type="nucleotide sequence ID" value="NZ_JAVRIE010000002.1"/>
</dbReference>
<keyword evidence="4" id="KW-0574">Periplasm</keyword>
<keyword evidence="8" id="KW-1185">Reference proteome</keyword>
<organism evidence="7 8">
    <name type="scientific">Brumicola blandensis</name>
    <dbReference type="NCBI Taxonomy" id="3075611"/>
    <lineage>
        <taxon>Bacteria</taxon>
        <taxon>Pseudomonadati</taxon>
        <taxon>Pseudomonadota</taxon>
        <taxon>Gammaproteobacteria</taxon>
        <taxon>Alteromonadales</taxon>
        <taxon>Alteromonadaceae</taxon>
        <taxon>Brumicola</taxon>
    </lineage>
</organism>
<proteinExistence type="inferred from homology"/>
<feature type="compositionally biased region" description="Basic residues" evidence="5">
    <location>
        <begin position="245"/>
        <end position="267"/>
    </location>
</feature>
<evidence type="ECO:0000313" key="8">
    <source>
        <dbReference type="Proteomes" id="UP001249020"/>
    </source>
</evidence>
<dbReference type="GO" id="GO:0030288">
    <property type="term" value="C:outer membrane-bounded periplasmic space"/>
    <property type="evidence" value="ECO:0007669"/>
    <property type="project" value="TreeGrafter"/>
</dbReference>
<dbReference type="CDD" id="cd09916">
    <property type="entry name" value="CpxP_like"/>
    <property type="match status" value="1"/>
</dbReference>
<feature type="signal peptide" evidence="6">
    <location>
        <begin position="1"/>
        <end position="22"/>
    </location>
</feature>
<feature type="region of interest" description="Disordered" evidence="5">
    <location>
        <begin position="245"/>
        <end position="274"/>
    </location>
</feature>
<dbReference type="Pfam" id="PF07813">
    <property type="entry name" value="LTXXQ"/>
    <property type="match status" value="2"/>
</dbReference>
<evidence type="ECO:0000256" key="1">
    <source>
        <dbReference type="ARBA" id="ARBA00004418"/>
    </source>
</evidence>
<comment type="subcellular location">
    <subcellularLocation>
        <location evidence="1">Periplasm</location>
    </subcellularLocation>
</comment>
<dbReference type="InterPro" id="IPR052211">
    <property type="entry name" value="Cpx_auxiliary_protein"/>
</dbReference>
<evidence type="ECO:0000313" key="7">
    <source>
        <dbReference type="EMBL" id="MDT0582353.1"/>
    </source>
</evidence>
<dbReference type="GO" id="GO:0051082">
    <property type="term" value="F:unfolded protein binding"/>
    <property type="evidence" value="ECO:0007669"/>
    <property type="project" value="TreeGrafter"/>
</dbReference>
<keyword evidence="3 6" id="KW-0732">Signal</keyword>
<name>A0AAW8R2M5_9ALTE</name>
<reference evidence="7 8" key="1">
    <citation type="submission" date="2023-09" db="EMBL/GenBank/DDBJ databases">
        <authorList>
            <person name="Rey-Velasco X."/>
        </authorList>
    </citation>
    <scope>NUCLEOTIDE SEQUENCE [LARGE SCALE GENOMIC DNA]</scope>
    <source>
        <strain evidence="7 8">W409</strain>
    </source>
</reference>
<comment type="similarity">
    <text evidence="2">Belongs to the CpxP/Spy family.</text>
</comment>
<evidence type="ECO:0000256" key="4">
    <source>
        <dbReference type="ARBA" id="ARBA00022764"/>
    </source>
</evidence>
<sequence>MKKLLISATITALLATSAMSFAKGPREGGELSKRMMAELNLTPEQKSDLRQIKKEARQDSGIYRAEMSAYKDEMRTLMQMETWDETAVRALIEERVDGGLPLKLIGAKAKSQSYNVMTSEQKTMLAEKRAQKLAKRATKMAKSDGDRGAKRLDKMAKRLDLSEQQKLAIGEIFAENQARRAANKADMKAKGETLRSIIQAPVFDEDAWLAFHAENKEAHLEKALLKAKSQFDILSLLNDEQKQKFAKMMKKAKHKKGEKRGGKRRDKSRNAEAS</sequence>
<feature type="chain" id="PRO_5043824319" evidence="6">
    <location>
        <begin position="23"/>
        <end position="274"/>
    </location>
</feature>
<protein>
    <submittedName>
        <fullName evidence="7">Spy/CpxP family protein refolding chaperone</fullName>
    </submittedName>
</protein>